<evidence type="ECO:0000256" key="8">
    <source>
        <dbReference type="PROSITE-ProRule" id="PRU01360"/>
    </source>
</evidence>
<feature type="chain" id="PRO_5045352903" evidence="10">
    <location>
        <begin position="28"/>
        <end position="1091"/>
    </location>
</feature>
<evidence type="ECO:0000256" key="7">
    <source>
        <dbReference type="ARBA" id="ARBA00023237"/>
    </source>
</evidence>
<evidence type="ECO:0000256" key="1">
    <source>
        <dbReference type="ARBA" id="ARBA00004571"/>
    </source>
</evidence>
<protein>
    <submittedName>
        <fullName evidence="13">TonB-dependent receptor</fullName>
    </submittedName>
</protein>
<dbReference type="NCBIfam" id="TIGR04056">
    <property type="entry name" value="OMP_RagA_SusC"/>
    <property type="match status" value="1"/>
</dbReference>
<keyword evidence="7 8" id="KW-0998">Cell outer membrane</keyword>
<evidence type="ECO:0000256" key="6">
    <source>
        <dbReference type="ARBA" id="ARBA00023136"/>
    </source>
</evidence>
<dbReference type="NCBIfam" id="TIGR04057">
    <property type="entry name" value="SusC_RagA_signa"/>
    <property type="match status" value="1"/>
</dbReference>
<dbReference type="InterPro" id="IPR036942">
    <property type="entry name" value="Beta-barrel_TonB_sf"/>
</dbReference>
<feature type="signal peptide" evidence="10">
    <location>
        <begin position="1"/>
        <end position="27"/>
    </location>
</feature>
<dbReference type="InterPro" id="IPR008969">
    <property type="entry name" value="CarboxyPept-like_regulatory"/>
</dbReference>
<dbReference type="InterPro" id="IPR000531">
    <property type="entry name" value="Beta-barrel_TonB"/>
</dbReference>
<dbReference type="Pfam" id="PF13715">
    <property type="entry name" value="CarbopepD_reg_2"/>
    <property type="match status" value="1"/>
</dbReference>
<dbReference type="Gene3D" id="2.170.130.10">
    <property type="entry name" value="TonB-dependent receptor, plug domain"/>
    <property type="match status" value="1"/>
</dbReference>
<evidence type="ECO:0000256" key="4">
    <source>
        <dbReference type="ARBA" id="ARBA00022692"/>
    </source>
</evidence>
<evidence type="ECO:0000313" key="14">
    <source>
        <dbReference type="Proteomes" id="UP001501844"/>
    </source>
</evidence>
<reference evidence="14" key="1">
    <citation type="journal article" date="2019" name="Int. J. Syst. Evol. Microbiol.">
        <title>The Global Catalogue of Microorganisms (GCM) 10K type strain sequencing project: providing services to taxonomists for standard genome sequencing and annotation.</title>
        <authorList>
            <consortium name="The Broad Institute Genomics Platform"/>
            <consortium name="The Broad Institute Genome Sequencing Center for Infectious Disease"/>
            <person name="Wu L."/>
            <person name="Ma J."/>
        </authorList>
    </citation>
    <scope>NUCLEOTIDE SEQUENCE [LARGE SCALE GENOMIC DNA]</scope>
    <source>
        <strain evidence="14">JCM 17917</strain>
    </source>
</reference>
<dbReference type="SUPFAM" id="SSF49464">
    <property type="entry name" value="Carboxypeptidase regulatory domain-like"/>
    <property type="match status" value="1"/>
</dbReference>
<dbReference type="Gene3D" id="2.40.170.20">
    <property type="entry name" value="TonB-dependent receptor, beta-barrel domain"/>
    <property type="match status" value="1"/>
</dbReference>
<dbReference type="InterPro" id="IPR012910">
    <property type="entry name" value="Plug_dom"/>
</dbReference>
<comment type="caution">
    <text evidence="13">The sequence shown here is derived from an EMBL/GenBank/DDBJ whole genome shotgun (WGS) entry which is preliminary data.</text>
</comment>
<accession>A0ABP8FC49</accession>
<keyword evidence="4 8" id="KW-0812">Transmembrane</keyword>
<feature type="domain" description="TonB-dependent receptor plug" evidence="12">
    <location>
        <begin position="122"/>
        <end position="228"/>
    </location>
</feature>
<keyword evidence="3 8" id="KW-1134">Transmembrane beta strand</keyword>
<evidence type="ECO:0000256" key="10">
    <source>
        <dbReference type="SAM" id="SignalP"/>
    </source>
</evidence>
<dbReference type="InterPro" id="IPR037066">
    <property type="entry name" value="Plug_dom_sf"/>
</dbReference>
<keyword evidence="14" id="KW-1185">Reference proteome</keyword>
<evidence type="ECO:0000259" key="12">
    <source>
        <dbReference type="Pfam" id="PF07715"/>
    </source>
</evidence>
<comment type="subcellular location">
    <subcellularLocation>
        <location evidence="1 8">Cell outer membrane</location>
        <topology evidence="1 8">Multi-pass membrane protein</topology>
    </subcellularLocation>
</comment>
<name>A0ABP8FC49_9BACT</name>
<comment type="similarity">
    <text evidence="8 9">Belongs to the TonB-dependent receptor family.</text>
</comment>
<evidence type="ECO:0000256" key="5">
    <source>
        <dbReference type="ARBA" id="ARBA00023077"/>
    </source>
</evidence>
<dbReference type="RefSeq" id="WP_345163110.1">
    <property type="nucleotide sequence ID" value="NZ_BAABGX010000001.1"/>
</dbReference>
<dbReference type="SUPFAM" id="SSF56935">
    <property type="entry name" value="Porins"/>
    <property type="match status" value="1"/>
</dbReference>
<dbReference type="InterPro" id="IPR023997">
    <property type="entry name" value="TonB-dep_OMP_SusC/RagA_CS"/>
</dbReference>
<evidence type="ECO:0000256" key="9">
    <source>
        <dbReference type="RuleBase" id="RU003357"/>
    </source>
</evidence>
<dbReference type="Pfam" id="PF07715">
    <property type="entry name" value="Plug"/>
    <property type="match status" value="1"/>
</dbReference>
<keyword evidence="5 9" id="KW-0798">TonB box</keyword>
<dbReference type="Gene3D" id="2.60.40.1120">
    <property type="entry name" value="Carboxypeptidase-like, regulatory domain"/>
    <property type="match status" value="1"/>
</dbReference>
<organism evidence="13 14">
    <name type="scientific">Nibribacter koreensis</name>
    <dbReference type="NCBI Taxonomy" id="1084519"/>
    <lineage>
        <taxon>Bacteria</taxon>
        <taxon>Pseudomonadati</taxon>
        <taxon>Bacteroidota</taxon>
        <taxon>Cytophagia</taxon>
        <taxon>Cytophagales</taxon>
        <taxon>Hymenobacteraceae</taxon>
        <taxon>Nibribacter</taxon>
    </lineage>
</organism>
<sequence>MQQALLKKIRYLLVLPFFFVAVTVTFAQTVTVKGRVTDDKGEGLIGVTVLLKGTTTANSTDVDGNYTLNVPNANGTLVFSYIGYVAKEVPMGGKSVVNVSLVSDNRVMDEVVVIGYGTVTRKELTGSVASVTAKELQDIPVSTAAEALAGRLAGVQVTSTEGRPGADIQIRVRGGGSLSQDNSPLYIVDGIQMENALSIISPQEIQSVDVLKDAASTSIYGARGANGVVIITTKGGVEQKTQVTYNGYAGVRSIVNKLDVLNPYDYVRYQYESYNLYSNANEESRASFRDRFGRWEDLEIYKSMPEVDWQEKVFGRDAFSQTHVLGITGGTKETTFNFTLNHTDEEGIMLNSGFVRSLASFKFDHKVNDKFKVGLTTRYSRQRIDGVGTSSTQSQQSNRLRNAVRFRPFLAPGLESEVDEFDPAYFNSTNLTSPVLLANNEIKNDYRNDIIVNGWFSYNILKDLTFKTVVGINAVDRKSDTYSGPVTGLARDNNAQPVVDLFGSEGLTFTNSNTLTYKYKLNDDHNFDFLAGHEVVHSTGNQRFTRVKWLPVDITPEQAFSSIGQASPPIGLMQDAPSTSESGNRLLSFFGRVGYNYKGRYFANVNIRRDGSSLFARGLQHGIFPSASLMWRVVEEPFMQGTEGWLSDMKLRLSYGTVGNNRIGQDLFKTIFAARSQDGYAYGDAVTPGYASNDLANANLKWETTISTNLGADLSFFKNRLNASVDVYKNKTKDLLLRAIVPPTSGYTTQMQNIGETENKGLELQLNGVVFEKNDFTWNASFNIAFNRNKVVSLGLDPSGNPKQNELYQSGWVNALEDFKVEVGKPVGNFYGYQTDGFYSVDDFVIDAATNTFVFDAQGNYILKDGVANSSTVALGNRQPRPGDLKLKDLTDDGNSLITSADKTVLGNAQAKFIGGFNQQIAYKGFDLSVFMNFSVGNKVYNANKMEFTTQWTQRDNNLLGFMKDRFKLSDENGNAVTTPNELRALNADAKYWTPSLGGYFLHSFAIEDGSFLRISNITLGYTLPESLVQRLKVFSKFRVYATTNNLITLTGYDGYDPEANTRRGTPLTPSVDYAAYPRSRYILGGVNLTF</sequence>
<dbReference type="InterPro" id="IPR023996">
    <property type="entry name" value="TonB-dep_OMP_SusC/RagA"/>
</dbReference>
<dbReference type="InterPro" id="IPR039426">
    <property type="entry name" value="TonB-dep_rcpt-like"/>
</dbReference>
<evidence type="ECO:0000256" key="3">
    <source>
        <dbReference type="ARBA" id="ARBA00022452"/>
    </source>
</evidence>
<evidence type="ECO:0000256" key="2">
    <source>
        <dbReference type="ARBA" id="ARBA00022448"/>
    </source>
</evidence>
<keyword evidence="2 8" id="KW-0813">Transport</keyword>
<keyword evidence="13" id="KW-0675">Receptor</keyword>
<evidence type="ECO:0000259" key="11">
    <source>
        <dbReference type="Pfam" id="PF00593"/>
    </source>
</evidence>
<evidence type="ECO:0000313" key="13">
    <source>
        <dbReference type="EMBL" id="GAA4300253.1"/>
    </source>
</evidence>
<feature type="domain" description="TonB-dependent receptor-like beta-barrel" evidence="11">
    <location>
        <begin position="436"/>
        <end position="861"/>
    </location>
</feature>
<keyword evidence="10" id="KW-0732">Signal</keyword>
<keyword evidence="6 8" id="KW-0472">Membrane</keyword>
<dbReference type="PROSITE" id="PS52016">
    <property type="entry name" value="TONB_DEPENDENT_REC_3"/>
    <property type="match status" value="1"/>
</dbReference>
<dbReference type="Proteomes" id="UP001501844">
    <property type="component" value="Unassembled WGS sequence"/>
</dbReference>
<proteinExistence type="inferred from homology"/>
<gene>
    <name evidence="13" type="ORF">GCM10023183_10350</name>
</gene>
<dbReference type="Pfam" id="PF00593">
    <property type="entry name" value="TonB_dep_Rec_b-barrel"/>
    <property type="match status" value="1"/>
</dbReference>
<dbReference type="EMBL" id="BAABGX010000001">
    <property type="protein sequence ID" value="GAA4300253.1"/>
    <property type="molecule type" value="Genomic_DNA"/>
</dbReference>